<comment type="caution">
    <text evidence="1">The sequence shown here is derived from an EMBL/GenBank/DDBJ whole genome shotgun (WGS) entry which is preliminary data.</text>
</comment>
<sequence length="81" mass="8788">MITVTQSVIGDLAYKEGNTVYIISKEKMTNAKLQKPEDAAQLLAFFKTHADSVLKQEPTTPVVQVSQADGKKPALTLPSIT</sequence>
<reference evidence="1" key="1">
    <citation type="journal article" date="2020" name="Stud. Mycol.">
        <title>101 Dothideomycetes genomes: a test case for predicting lifestyles and emergence of pathogens.</title>
        <authorList>
            <person name="Haridas S."/>
            <person name="Albert R."/>
            <person name="Binder M."/>
            <person name="Bloem J."/>
            <person name="Labutti K."/>
            <person name="Salamov A."/>
            <person name="Andreopoulos B."/>
            <person name="Baker S."/>
            <person name="Barry K."/>
            <person name="Bills G."/>
            <person name="Bluhm B."/>
            <person name="Cannon C."/>
            <person name="Castanera R."/>
            <person name="Culley D."/>
            <person name="Daum C."/>
            <person name="Ezra D."/>
            <person name="Gonzalez J."/>
            <person name="Henrissat B."/>
            <person name="Kuo A."/>
            <person name="Liang C."/>
            <person name="Lipzen A."/>
            <person name="Lutzoni F."/>
            <person name="Magnuson J."/>
            <person name="Mondo S."/>
            <person name="Nolan M."/>
            <person name="Ohm R."/>
            <person name="Pangilinan J."/>
            <person name="Park H.-J."/>
            <person name="Ramirez L."/>
            <person name="Alfaro M."/>
            <person name="Sun H."/>
            <person name="Tritt A."/>
            <person name="Yoshinaga Y."/>
            <person name="Zwiers L.-H."/>
            <person name="Turgeon B."/>
            <person name="Goodwin S."/>
            <person name="Spatafora J."/>
            <person name="Crous P."/>
            <person name="Grigoriev I."/>
        </authorList>
    </citation>
    <scope>NUCLEOTIDE SEQUENCE</scope>
    <source>
        <strain evidence="1">CBS 130266</strain>
    </source>
</reference>
<dbReference type="OrthoDB" id="5424936at2759"/>
<name>A0A9P4NJ57_9PEZI</name>
<evidence type="ECO:0000313" key="1">
    <source>
        <dbReference type="EMBL" id="KAF2423102.1"/>
    </source>
</evidence>
<organism evidence="1 2">
    <name type="scientific">Tothia fuscella</name>
    <dbReference type="NCBI Taxonomy" id="1048955"/>
    <lineage>
        <taxon>Eukaryota</taxon>
        <taxon>Fungi</taxon>
        <taxon>Dikarya</taxon>
        <taxon>Ascomycota</taxon>
        <taxon>Pezizomycotina</taxon>
        <taxon>Dothideomycetes</taxon>
        <taxon>Pleosporomycetidae</taxon>
        <taxon>Venturiales</taxon>
        <taxon>Cylindrosympodiaceae</taxon>
        <taxon>Tothia</taxon>
    </lineage>
</organism>
<keyword evidence="2" id="KW-1185">Reference proteome</keyword>
<evidence type="ECO:0000313" key="2">
    <source>
        <dbReference type="Proteomes" id="UP000800235"/>
    </source>
</evidence>
<dbReference type="Proteomes" id="UP000800235">
    <property type="component" value="Unassembled WGS sequence"/>
</dbReference>
<proteinExistence type="predicted"/>
<accession>A0A9P4NJ57</accession>
<dbReference type="EMBL" id="MU007085">
    <property type="protein sequence ID" value="KAF2423102.1"/>
    <property type="molecule type" value="Genomic_DNA"/>
</dbReference>
<protein>
    <submittedName>
        <fullName evidence="1">Uncharacterized protein</fullName>
    </submittedName>
</protein>
<dbReference type="AlphaFoldDB" id="A0A9P4NJ57"/>
<gene>
    <name evidence="1" type="ORF">EJ08DRAFT_652930</name>
</gene>